<dbReference type="InterPro" id="IPR027417">
    <property type="entry name" value="P-loop_NTPase"/>
</dbReference>
<dbReference type="EMBL" id="PEKN01000002">
    <property type="protein sequence ID" value="PIK19627.1"/>
    <property type="molecule type" value="Genomic_DNA"/>
</dbReference>
<sequence length="942" mass="107765">MENELLQSFLIITNQNVKTDINRGIEVNYNNIDKYIENTQKFLNVTLTEDEYKLVFHDIEQRFSIKHSKGCAIFDDYDQVRDWYHEEKIEDPYFWTRYKRYLEEFSSLNPKSIELLDKTTLPQIMNCLGNPTEEFEGICLRRGLVIGDVQSGKTATYSGLICKAVDVGYKVVILLAGITESLRQQTQQRIDEGIVGLARTMNPILKTPETHRVGVGLDMKEVRATSLTTQAYDFVATNDNIVTSLASHKTVLLVIKKNVSVLNKLYNWLKNNNYDSSKGYIDCPLLLIDDEADNASLNTNKDETNPTKTNAKIRHICALFKNATYVGFTATPFANCFIDPDSVDSMKNADLFPENFMYVLPSPSTYLGAKKIFDEDGEFHRNVRFITDIEEPDYTSEEYKDRVSNDIDGLNDGPFYYKHSKNWDGVFPKSLTQSMYCFFLANVIRDLRGDSGKPRSMLVNMSRFVKVQRVIKEHVDKIYNDFKSKIEFSFSGTDADKSLPLYNTLEELWHKHYSFIGDISVDRVLQKENLIKAINDIKIVVVNGSKNSNKLEYKKNPSLRVIAVGGIALSRGLTLEGLLTSYFYRNTATFDVLMQMGRWFGYRPKYEDIFQIWTTMASARWYDEISKASEDLKEQLRKMFDQHLTPKDFGIKVRDNCEELQITASNKMRMSFDLNEQVSFYGNLHETSYISLNTEQNKKNVAQTKALASQLWSHGYNFKKSGKGAYIVRDVPKSLISSFVGGIVCSKMNPSFNEEYIKDFIDDTNTIGLDSWDVVFQGGESETHFDIEGLEKLTCAGRAIHIEHNAVVVSSRRRLLNTSAGKLALSEEQIAKAVNACKAKWEEEGSSVDRTIPSKAYFEHLPNRKPILIVMLIVPKPPKENEDEEQKLIKFRSDLGQSYVAAFAMGFPGVKGVDKAKHYKVNKVYYTQNLMDEPEELDDEDE</sequence>
<proteinExistence type="predicted"/>
<evidence type="ECO:0000313" key="2">
    <source>
        <dbReference type="EMBL" id="PIK19627.1"/>
    </source>
</evidence>
<comment type="caution">
    <text evidence="2">The sequence shown here is derived from an EMBL/GenBank/DDBJ whole genome shotgun (WGS) entry which is preliminary data.</text>
</comment>
<keyword evidence="2" id="KW-0540">Nuclease</keyword>
<evidence type="ECO:0000313" key="3">
    <source>
        <dbReference type="Proteomes" id="UP000230046"/>
    </source>
</evidence>
<organism evidence="2 3">
    <name type="scientific">Prevotella intermedia</name>
    <dbReference type="NCBI Taxonomy" id="28131"/>
    <lineage>
        <taxon>Bacteria</taxon>
        <taxon>Pseudomonadati</taxon>
        <taxon>Bacteroidota</taxon>
        <taxon>Bacteroidia</taxon>
        <taxon>Bacteroidales</taxon>
        <taxon>Prevotellaceae</taxon>
        <taxon>Prevotella</taxon>
    </lineage>
</organism>
<dbReference type="Gene3D" id="3.40.50.300">
    <property type="entry name" value="P-loop containing nucleotide triphosphate hydrolases"/>
    <property type="match status" value="1"/>
</dbReference>
<gene>
    <name evidence="2" type="ORF">CTI18_12115</name>
</gene>
<evidence type="ECO:0000259" key="1">
    <source>
        <dbReference type="Pfam" id="PF10593"/>
    </source>
</evidence>
<dbReference type="Proteomes" id="UP000230046">
    <property type="component" value="Unassembled WGS sequence"/>
</dbReference>
<dbReference type="RefSeq" id="WP_099836930.1">
    <property type="nucleotide sequence ID" value="NZ_PEKN01000002.1"/>
</dbReference>
<dbReference type="SUPFAM" id="SSF52540">
    <property type="entry name" value="P-loop containing nucleoside triphosphate hydrolases"/>
    <property type="match status" value="1"/>
</dbReference>
<keyword evidence="2" id="KW-0378">Hydrolase</keyword>
<name>A0A2G8I872_PREIN</name>
<keyword evidence="2" id="KW-0255">Endonuclease</keyword>
<dbReference type="InterPro" id="IPR018310">
    <property type="entry name" value="Put_endonuclease_Z1-dom"/>
</dbReference>
<reference evidence="2 3" key="1">
    <citation type="submission" date="2017-11" db="EMBL/GenBank/DDBJ databases">
        <title>Genome sequencing of Prevotella intermedia KCOM 1653.</title>
        <authorList>
            <person name="Kook J.-K."/>
            <person name="Park S.-N."/>
            <person name="Lim Y.K."/>
        </authorList>
    </citation>
    <scope>NUCLEOTIDE SEQUENCE [LARGE SCALE GENOMIC DNA]</scope>
    <source>
        <strain evidence="2 3">KCOM 1653</strain>
    </source>
</reference>
<dbReference type="Pfam" id="PF10593">
    <property type="entry name" value="Z1"/>
    <property type="match status" value="1"/>
</dbReference>
<feature type="domain" description="Putative endonuclease Z1" evidence="1">
    <location>
        <begin position="430"/>
        <end position="657"/>
    </location>
</feature>
<dbReference type="AlphaFoldDB" id="A0A2G8I872"/>
<dbReference type="REBASE" id="304520">
    <property type="entry name" value="Pin1653ORF12105P"/>
</dbReference>
<protein>
    <submittedName>
        <fullName evidence="2">Endonuclease</fullName>
    </submittedName>
</protein>
<dbReference type="GO" id="GO:0004519">
    <property type="term" value="F:endonuclease activity"/>
    <property type="evidence" value="ECO:0007669"/>
    <property type="project" value="UniProtKB-KW"/>
</dbReference>
<accession>A0A2G8I872</accession>